<gene>
    <name evidence="2" type="ORF">Lboz_3142</name>
</gene>
<proteinExistence type="predicted"/>
<comment type="caution">
    <text evidence="2">The sequence shown here is derived from an EMBL/GenBank/DDBJ whole genome shotgun (WGS) entry which is preliminary data.</text>
</comment>
<dbReference type="Proteomes" id="UP000054695">
    <property type="component" value="Unassembled WGS sequence"/>
</dbReference>
<keyword evidence="1" id="KW-0732">Signal</keyword>
<keyword evidence="3" id="KW-1185">Reference proteome</keyword>
<evidence type="ECO:0000313" key="3">
    <source>
        <dbReference type="Proteomes" id="UP000054695"/>
    </source>
</evidence>
<dbReference type="PROSITE" id="PS51257">
    <property type="entry name" value="PROKAR_LIPOPROTEIN"/>
    <property type="match status" value="1"/>
</dbReference>
<reference evidence="2 3" key="1">
    <citation type="submission" date="2015-11" db="EMBL/GenBank/DDBJ databases">
        <title>Genomic analysis of 38 Legionella species identifies large and diverse effector repertoires.</title>
        <authorList>
            <person name="Burstein D."/>
            <person name="Amaro F."/>
            <person name="Zusman T."/>
            <person name="Lifshitz Z."/>
            <person name="Cohen O."/>
            <person name="Gilbert J.A."/>
            <person name="Pupko T."/>
            <person name="Shuman H.A."/>
            <person name="Segal G."/>
        </authorList>
    </citation>
    <scope>NUCLEOTIDE SEQUENCE [LARGE SCALE GENOMIC DNA]</scope>
    <source>
        <strain evidence="2 3">WIGA</strain>
    </source>
</reference>
<sequence length="252" mass="28569">MEVKLQKLVTLCIFFMFSCSGNANQISFFVSGGPNFSTLKNERLVDINESITNAYQTNTKTNWQGFWGIGANHTFEKPWFSFYQLSLGVSGYFFELGQVKGTEFPFINEGLFDTLNYNFHAKSASLMVESKVIYSKYALKPYALVGIGPGWNRFYAYHEEPTDPLLSAAPAVARFNNHTQQTFSYELGTGLEYLLWDDKQHHVQYHASVGYQYFNLDKGTLGNLPAQTSKDRLNIKNLYTQGILFTLAISIG</sequence>
<dbReference type="RefSeq" id="WP_058460687.1">
    <property type="nucleotide sequence ID" value="NZ_CAAAIY010000007.1"/>
</dbReference>
<accession>A0A0W0RF18</accession>
<protein>
    <submittedName>
        <fullName evidence="2">Uncharacterized protein</fullName>
    </submittedName>
</protein>
<dbReference type="PATRIC" id="fig|447.4.peg.3357"/>
<evidence type="ECO:0000256" key="1">
    <source>
        <dbReference type="SAM" id="SignalP"/>
    </source>
</evidence>
<dbReference type="EMBL" id="LNXU01000045">
    <property type="protein sequence ID" value="KTC69626.1"/>
    <property type="molecule type" value="Genomic_DNA"/>
</dbReference>
<evidence type="ECO:0000313" key="2">
    <source>
        <dbReference type="EMBL" id="KTC69626.1"/>
    </source>
</evidence>
<dbReference type="OrthoDB" id="5634837at2"/>
<feature type="signal peptide" evidence="1">
    <location>
        <begin position="1"/>
        <end position="23"/>
    </location>
</feature>
<feature type="chain" id="PRO_5006910833" evidence="1">
    <location>
        <begin position="24"/>
        <end position="252"/>
    </location>
</feature>
<organism evidence="2 3">
    <name type="scientific">Legionella bozemanae</name>
    <name type="common">Fluoribacter bozemanae</name>
    <dbReference type="NCBI Taxonomy" id="447"/>
    <lineage>
        <taxon>Bacteria</taxon>
        <taxon>Pseudomonadati</taxon>
        <taxon>Pseudomonadota</taxon>
        <taxon>Gammaproteobacteria</taxon>
        <taxon>Legionellales</taxon>
        <taxon>Legionellaceae</taxon>
        <taxon>Legionella</taxon>
    </lineage>
</organism>
<name>A0A0W0RF18_LEGBO</name>
<dbReference type="AlphaFoldDB" id="A0A0W0RF18"/>